<proteinExistence type="inferred from homology"/>
<evidence type="ECO:0008006" key="7">
    <source>
        <dbReference type="Google" id="ProtNLM"/>
    </source>
</evidence>
<dbReference type="SUPFAM" id="SSF110738">
    <property type="entry name" value="Glycerate kinase I"/>
    <property type="match status" value="1"/>
</dbReference>
<evidence type="ECO:0000256" key="4">
    <source>
        <dbReference type="PIRNR" id="PIRNR006078"/>
    </source>
</evidence>
<comment type="caution">
    <text evidence="5">The sequence shown here is derived from an EMBL/GenBank/DDBJ whole genome shotgun (WGS) entry which is preliminary data.</text>
</comment>
<dbReference type="EMBL" id="LZRT01000060">
    <property type="protein sequence ID" value="OUM88507.1"/>
    <property type="molecule type" value="Genomic_DNA"/>
</dbReference>
<evidence type="ECO:0000313" key="5">
    <source>
        <dbReference type="EMBL" id="OUM88507.1"/>
    </source>
</evidence>
<keyword evidence="2 4" id="KW-0808">Transferase</keyword>
<dbReference type="Proteomes" id="UP000196475">
    <property type="component" value="Unassembled WGS sequence"/>
</dbReference>
<dbReference type="Gene3D" id="3.90.1510.10">
    <property type="entry name" value="Glycerate kinase, domain 2"/>
    <property type="match status" value="1"/>
</dbReference>
<protein>
    <recommendedName>
        <fullName evidence="7">Glycerate kinase</fullName>
    </recommendedName>
</protein>
<keyword evidence="3 4" id="KW-0418">Kinase</keyword>
<accession>A0A1Y3PQS8</accession>
<evidence type="ECO:0000256" key="1">
    <source>
        <dbReference type="ARBA" id="ARBA00006284"/>
    </source>
</evidence>
<dbReference type="Gene3D" id="3.40.50.10350">
    <property type="entry name" value="Glycerate kinase, domain 1"/>
    <property type="match status" value="1"/>
</dbReference>
<organism evidence="5 6">
    <name type="scientific">Bacillus thermozeamaize</name>
    <dbReference type="NCBI Taxonomy" id="230954"/>
    <lineage>
        <taxon>Bacteria</taxon>
        <taxon>Bacillati</taxon>
        <taxon>Bacillota</taxon>
        <taxon>Bacilli</taxon>
        <taxon>Bacillales</taxon>
        <taxon>Bacillaceae</taxon>
        <taxon>Bacillus</taxon>
    </lineage>
</organism>
<dbReference type="GO" id="GO:0008887">
    <property type="term" value="F:glycerate kinase activity"/>
    <property type="evidence" value="ECO:0007669"/>
    <property type="project" value="UniProtKB-UniRule"/>
</dbReference>
<comment type="similarity">
    <text evidence="1 4">Belongs to the glycerate kinase type-1 family.</text>
</comment>
<dbReference type="InterPro" id="IPR036129">
    <property type="entry name" value="Glycerate_kinase_sf"/>
</dbReference>
<reference evidence="6" key="1">
    <citation type="submission" date="2016-06" db="EMBL/GenBank/DDBJ databases">
        <authorList>
            <person name="Nascimento L."/>
            <person name="Pereira R.V."/>
            <person name="Martins L.F."/>
            <person name="Quaggio R.B."/>
            <person name="Silva A.M."/>
            <person name="Setubal J.C."/>
        </authorList>
    </citation>
    <scope>NUCLEOTIDE SEQUENCE [LARGE SCALE GENOMIC DNA]</scope>
</reference>
<dbReference type="GO" id="GO:0031388">
    <property type="term" value="P:organic acid phosphorylation"/>
    <property type="evidence" value="ECO:0007669"/>
    <property type="project" value="UniProtKB-UniRule"/>
</dbReference>
<dbReference type="InterPro" id="IPR018193">
    <property type="entry name" value="Glyc_kinase_flavodox-like_fold"/>
</dbReference>
<dbReference type="PANTHER" id="PTHR21599:SF0">
    <property type="entry name" value="GLYCERATE KINASE"/>
    <property type="match status" value="1"/>
</dbReference>
<dbReference type="InterPro" id="IPR004381">
    <property type="entry name" value="Glycerate_kinase"/>
</dbReference>
<dbReference type="AlphaFoldDB" id="A0A1Y3PQS8"/>
<dbReference type="InterPro" id="IPR018197">
    <property type="entry name" value="Glycerate_kinase_RE-like"/>
</dbReference>
<evidence type="ECO:0000256" key="2">
    <source>
        <dbReference type="ARBA" id="ARBA00022679"/>
    </source>
</evidence>
<evidence type="ECO:0000313" key="6">
    <source>
        <dbReference type="Proteomes" id="UP000196475"/>
    </source>
</evidence>
<evidence type="ECO:0000256" key="3">
    <source>
        <dbReference type="ARBA" id="ARBA00022777"/>
    </source>
</evidence>
<name>A0A1Y3PQS8_9BACI</name>
<sequence length="384" mass="40046">MRIVVAPDSYKGSLSAIEVGNIIRSALLAEIPDAQVDVVPMADGGEGTVDALLAGTGGERIRLTATGPMGTAIPTFYGILAGAPGTDAKTAVIETAAVAGLTLVPPEKRNPVHLTTYGLGECIRHALDQGIRRLIIGLGGSATNDGGLGTLQALGATFVDADGKQVPAPACSVIDALTRIVRADYSTLDPRLKETDILIASDVKSPLCGPQGASFVFGPQKGATPEQVQRLDRALASFAEKVERHLGRSYQHLPGAGAAGGLGFALMSIGGKVHAGAELVAQAAGLPEKLRQADWLITGEGKTDHQTLLGKLPIALARLARAHSVRTILISGSLDSDAETLNALNRHFDALFAIPNRPMTLEESIRESRTLLAHTARNIARLIR</sequence>
<dbReference type="Pfam" id="PF02595">
    <property type="entry name" value="Gly_kinase"/>
    <property type="match status" value="1"/>
</dbReference>
<dbReference type="PIRSF" id="PIRSF006078">
    <property type="entry name" value="GlxK"/>
    <property type="match status" value="1"/>
</dbReference>
<dbReference type="NCBIfam" id="TIGR00045">
    <property type="entry name" value="glycerate kinase"/>
    <property type="match status" value="1"/>
</dbReference>
<dbReference type="PANTHER" id="PTHR21599">
    <property type="entry name" value="GLYCERATE KINASE"/>
    <property type="match status" value="1"/>
</dbReference>
<gene>
    <name evidence="5" type="ORF">BAA01_05235</name>
</gene>